<dbReference type="SUPFAM" id="SSF54534">
    <property type="entry name" value="FKBP-like"/>
    <property type="match status" value="1"/>
</dbReference>
<dbReference type="Gene3D" id="3.10.50.40">
    <property type="match status" value="1"/>
</dbReference>
<comment type="caution">
    <text evidence="7">The sequence shown here is derived from an EMBL/GenBank/DDBJ whole genome shotgun (WGS) entry which is preliminary data.</text>
</comment>
<keyword evidence="8" id="KW-1185">Reference proteome</keyword>
<comment type="catalytic activity">
    <reaction evidence="1">
        <text>[protein]-peptidylproline (omega=180) = [protein]-peptidylproline (omega=0)</text>
        <dbReference type="Rhea" id="RHEA:16237"/>
        <dbReference type="Rhea" id="RHEA-COMP:10747"/>
        <dbReference type="Rhea" id="RHEA-COMP:10748"/>
        <dbReference type="ChEBI" id="CHEBI:83833"/>
        <dbReference type="ChEBI" id="CHEBI:83834"/>
        <dbReference type="EC" id="5.2.1.8"/>
    </reaction>
</comment>
<evidence type="ECO:0000259" key="6">
    <source>
        <dbReference type="PROSITE" id="PS50198"/>
    </source>
</evidence>
<evidence type="ECO:0000256" key="3">
    <source>
        <dbReference type="ARBA" id="ARBA00013194"/>
    </source>
</evidence>
<dbReference type="SUPFAM" id="SSF109998">
    <property type="entry name" value="Triger factor/SurA peptide-binding domain-like"/>
    <property type="match status" value="1"/>
</dbReference>
<dbReference type="InterPro" id="IPR046357">
    <property type="entry name" value="PPIase_dom_sf"/>
</dbReference>
<comment type="similarity">
    <text evidence="2">Belongs to the PpiC/parvulin rotamase family.</text>
</comment>
<feature type="domain" description="PpiC" evidence="6">
    <location>
        <begin position="116"/>
        <end position="206"/>
    </location>
</feature>
<gene>
    <name evidence="7" type="ORF">GM668_19380</name>
</gene>
<dbReference type="EC" id="5.2.1.8" evidence="3"/>
<dbReference type="Pfam" id="PF13145">
    <property type="entry name" value="Rotamase_2"/>
    <property type="match status" value="1"/>
</dbReference>
<dbReference type="PROSITE" id="PS50198">
    <property type="entry name" value="PPIC_PPIASE_2"/>
    <property type="match status" value="1"/>
</dbReference>
<dbReference type="AlphaFoldDB" id="A0A6L6Q328"/>
<dbReference type="Gene3D" id="1.10.8.1040">
    <property type="match status" value="1"/>
</dbReference>
<dbReference type="EMBL" id="WNLA01000014">
    <property type="protein sequence ID" value="MTW04247.1"/>
    <property type="molecule type" value="Genomic_DNA"/>
</dbReference>
<dbReference type="PANTHER" id="PTHR47245:SF2">
    <property type="entry name" value="PEPTIDYL-PROLYL CIS-TRANS ISOMERASE HP_0175-RELATED"/>
    <property type="match status" value="1"/>
</dbReference>
<evidence type="ECO:0000313" key="8">
    <source>
        <dbReference type="Proteomes" id="UP000484015"/>
    </source>
</evidence>
<dbReference type="InterPro" id="IPR027304">
    <property type="entry name" value="Trigger_fact/SurA_dom_sf"/>
</dbReference>
<evidence type="ECO:0000256" key="5">
    <source>
        <dbReference type="PROSITE-ProRule" id="PRU00278"/>
    </source>
</evidence>
<evidence type="ECO:0000256" key="1">
    <source>
        <dbReference type="ARBA" id="ARBA00000971"/>
    </source>
</evidence>
<dbReference type="GO" id="GO:0003755">
    <property type="term" value="F:peptidyl-prolyl cis-trans isomerase activity"/>
    <property type="evidence" value="ECO:0007669"/>
    <property type="project" value="UniProtKB-KW"/>
</dbReference>
<accession>A0A6L6Q328</accession>
<reference evidence="7 8" key="1">
    <citation type="submission" date="2019-11" db="EMBL/GenBank/DDBJ databases">
        <title>Type strains purchased from KCTC, JCM and DSMZ.</title>
        <authorList>
            <person name="Lu H."/>
        </authorList>
    </citation>
    <scope>NUCLEOTIDE SEQUENCE [LARGE SCALE GENOMIC DNA]</scope>
    <source>
        <strain evidence="7 8">KCTC 42409</strain>
    </source>
</reference>
<evidence type="ECO:0000256" key="4">
    <source>
        <dbReference type="ARBA" id="ARBA00023110"/>
    </source>
</evidence>
<evidence type="ECO:0000313" key="7">
    <source>
        <dbReference type="EMBL" id="MTW04247.1"/>
    </source>
</evidence>
<dbReference type="Proteomes" id="UP000484015">
    <property type="component" value="Unassembled WGS sequence"/>
</dbReference>
<protein>
    <recommendedName>
        <fullName evidence="3">peptidylprolyl isomerase</fullName>
        <ecNumber evidence="3">5.2.1.8</ecNumber>
    </recommendedName>
</protein>
<dbReference type="PANTHER" id="PTHR47245">
    <property type="entry name" value="PEPTIDYLPROLYL ISOMERASE"/>
    <property type="match status" value="1"/>
</dbReference>
<name>A0A6L6Q328_9BURK</name>
<dbReference type="InterPro" id="IPR050245">
    <property type="entry name" value="PrsA_foldase"/>
</dbReference>
<sequence>MAAVPAMAQNVATVNGKAIPSAKLEAAVQQYTAQSRQPDSPELRAAIKKELIAREVLLQEAMKQGVGMRPEVQAELDKARTQIMVNMMMRDFLKKNAVTDAEIQKEYDTAKAAQSGKEYRARHILVDTEKEATDIIAKLKGGAKFEDLAKGTKDTGSAANGGDLGFSAPGSYVPEFSQAMVALKPGEMTQTPVKSQFGYHIIRLEEVREAQFPPLEEVKDQVAEAVKQRKLITFRDNLMNKAVVK</sequence>
<keyword evidence="5 7" id="KW-0413">Isomerase</keyword>
<dbReference type="OrthoDB" id="14196at2"/>
<dbReference type="InterPro" id="IPR000297">
    <property type="entry name" value="PPIase_PpiC"/>
</dbReference>
<proteinExistence type="inferred from homology"/>
<evidence type="ECO:0000256" key="2">
    <source>
        <dbReference type="ARBA" id="ARBA00007656"/>
    </source>
</evidence>
<dbReference type="Pfam" id="PF13623">
    <property type="entry name" value="SurA_N_2"/>
    <property type="match status" value="1"/>
</dbReference>
<keyword evidence="4 5" id="KW-0697">Rotamase</keyword>
<organism evidence="7 8">
    <name type="scientific">Pseudoduganella ginsengisoli</name>
    <dbReference type="NCBI Taxonomy" id="1462440"/>
    <lineage>
        <taxon>Bacteria</taxon>
        <taxon>Pseudomonadati</taxon>
        <taxon>Pseudomonadota</taxon>
        <taxon>Betaproteobacteria</taxon>
        <taxon>Burkholderiales</taxon>
        <taxon>Oxalobacteraceae</taxon>
        <taxon>Telluria group</taxon>
        <taxon>Pseudoduganella</taxon>
    </lineage>
</organism>